<dbReference type="InParanoid" id="A0A0C3DL14"/>
<evidence type="ECO:0000313" key="2">
    <source>
        <dbReference type="Proteomes" id="UP000053989"/>
    </source>
</evidence>
<organism evidence="1 2">
    <name type="scientific">Scleroderma citrinum Foug A</name>
    <dbReference type="NCBI Taxonomy" id="1036808"/>
    <lineage>
        <taxon>Eukaryota</taxon>
        <taxon>Fungi</taxon>
        <taxon>Dikarya</taxon>
        <taxon>Basidiomycota</taxon>
        <taxon>Agaricomycotina</taxon>
        <taxon>Agaricomycetes</taxon>
        <taxon>Agaricomycetidae</taxon>
        <taxon>Boletales</taxon>
        <taxon>Sclerodermatineae</taxon>
        <taxon>Sclerodermataceae</taxon>
        <taxon>Scleroderma</taxon>
    </lineage>
</organism>
<sequence length="57" mass="6407">MQGSRRLPAVMANSVDNRSRHIYPSHIGCLIETWQDSVDNIVCTGHLLSSVISRRTQ</sequence>
<protein>
    <submittedName>
        <fullName evidence="1">Uncharacterized protein</fullName>
    </submittedName>
</protein>
<evidence type="ECO:0000313" key="1">
    <source>
        <dbReference type="EMBL" id="KIM56974.1"/>
    </source>
</evidence>
<dbReference type="EMBL" id="KN822107">
    <property type="protein sequence ID" value="KIM56974.1"/>
    <property type="molecule type" value="Genomic_DNA"/>
</dbReference>
<keyword evidence="2" id="KW-1185">Reference proteome</keyword>
<dbReference type="AlphaFoldDB" id="A0A0C3DL14"/>
<dbReference type="Proteomes" id="UP000053989">
    <property type="component" value="Unassembled WGS sequence"/>
</dbReference>
<gene>
    <name evidence="1" type="ORF">SCLCIDRAFT_191969</name>
</gene>
<reference evidence="1 2" key="1">
    <citation type="submission" date="2014-04" db="EMBL/GenBank/DDBJ databases">
        <authorList>
            <consortium name="DOE Joint Genome Institute"/>
            <person name="Kuo A."/>
            <person name="Kohler A."/>
            <person name="Nagy L.G."/>
            <person name="Floudas D."/>
            <person name="Copeland A."/>
            <person name="Barry K.W."/>
            <person name="Cichocki N."/>
            <person name="Veneault-Fourrey C."/>
            <person name="LaButti K."/>
            <person name="Lindquist E.A."/>
            <person name="Lipzen A."/>
            <person name="Lundell T."/>
            <person name="Morin E."/>
            <person name="Murat C."/>
            <person name="Sun H."/>
            <person name="Tunlid A."/>
            <person name="Henrissat B."/>
            <person name="Grigoriev I.V."/>
            <person name="Hibbett D.S."/>
            <person name="Martin F."/>
            <person name="Nordberg H.P."/>
            <person name="Cantor M.N."/>
            <person name="Hua S.X."/>
        </authorList>
    </citation>
    <scope>NUCLEOTIDE SEQUENCE [LARGE SCALE GENOMIC DNA]</scope>
    <source>
        <strain evidence="1 2">Foug A</strain>
    </source>
</reference>
<dbReference type="HOGENOM" id="CLU_2997754_0_0_1"/>
<name>A0A0C3DL14_9AGAM</name>
<proteinExistence type="predicted"/>
<accession>A0A0C3DL14</accession>
<reference evidence="2" key="2">
    <citation type="submission" date="2015-01" db="EMBL/GenBank/DDBJ databases">
        <title>Evolutionary Origins and Diversification of the Mycorrhizal Mutualists.</title>
        <authorList>
            <consortium name="DOE Joint Genome Institute"/>
            <consortium name="Mycorrhizal Genomics Consortium"/>
            <person name="Kohler A."/>
            <person name="Kuo A."/>
            <person name="Nagy L.G."/>
            <person name="Floudas D."/>
            <person name="Copeland A."/>
            <person name="Barry K.W."/>
            <person name="Cichocki N."/>
            <person name="Veneault-Fourrey C."/>
            <person name="LaButti K."/>
            <person name="Lindquist E.A."/>
            <person name="Lipzen A."/>
            <person name="Lundell T."/>
            <person name="Morin E."/>
            <person name="Murat C."/>
            <person name="Riley R."/>
            <person name="Ohm R."/>
            <person name="Sun H."/>
            <person name="Tunlid A."/>
            <person name="Henrissat B."/>
            <person name="Grigoriev I.V."/>
            <person name="Hibbett D.S."/>
            <person name="Martin F."/>
        </authorList>
    </citation>
    <scope>NUCLEOTIDE SEQUENCE [LARGE SCALE GENOMIC DNA]</scope>
    <source>
        <strain evidence="2">Foug A</strain>
    </source>
</reference>